<name>A0ABP1IJV2_9EUKA</name>
<dbReference type="Proteomes" id="UP001642409">
    <property type="component" value="Unassembled WGS sequence"/>
</dbReference>
<organism evidence="1 2">
    <name type="scientific">Hexamita inflata</name>
    <dbReference type="NCBI Taxonomy" id="28002"/>
    <lineage>
        <taxon>Eukaryota</taxon>
        <taxon>Metamonada</taxon>
        <taxon>Diplomonadida</taxon>
        <taxon>Hexamitidae</taxon>
        <taxon>Hexamitinae</taxon>
        <taxon>Hexamita</taxon>
    </lineage>
</organism>
<accession>A0ABP1IJV2</accession>
<evidence type="ECO:0000313" key="1">
    <source>
        <dbReference type="EMBL" id="CAL6017652.1"/>
    </source>
</evidence>
<reference evidence="1 2" key="1">
    <citation type="submission" date="2024-07" db="EMBL/GenBank/DDBJ databases">
        <authorList>
            <person name="Akdeniz Z."/>
        </authorList>
    </citation>
    <scope>NUCLEOTIDE SEQUENCE [LARGE SCALE GENOMIC DNA]</scope>
</reference>
<evidence type="ECO:0000313" key="2">
    <source>
        <dbReference type="Proteomes" id="UP001642409"/>
    </source>
</evidence>
<sequence length="220" mass="26258">MGNWWLYKSCNANLYIFNANSEYQIFALKSIRFPCARTHILNGKWAYCNFSFRGVEQNLNGINQFQVLGEIKLLNQKSLYYITSNADHHPCSLTDPLAFFKKQAEGLQLRANLVDFGLYLASDLVFCFSYRPLFLKYSQNINKFLNFCYFYVYNDLNSIIYCRLLSFLVYIWLKSRLNQYYLINQISKHFSYRPQIQFSYKPFYQQKSKGSVTEHFWVCK</sequence>
<comment type="caution">
    <text evidence="1">The sequence shown here is derived from an EMBL/GenBank/DDBJ whole genome shotgun (WGS) entry which is preliminary data.</text>
</comment>
<protein>
    <submittedName>
        <fullName evidence="1">Hypothetical_protein</fullName>
    </submittedName>
</protein>
<dbReference type="EMBL" id="CAXDID020000079">
    <property type="protein sequence ID" value="CAL6017652.1"/>
    <property type="molecule type" value="Genomic_DNA"/>
</dbReference>
<proteinExistence type="predicted"/>
<keyword evidence="2" id="KW-1185">Reference proteome</keyword>
<gene>
    <name evidence="1" type="ORF">HINF_LOCUS26087</name>
</gene>